<organism evidence="1 2">
    <name type="scientific">Sparus aurata</name>
    <name type="common">Gilthead sea bream</name>
    <dbReference type="NCBI Taxonomy" id="8175"/>
    <lineage>
        <taxon>Eukaryota</taxon>
        <taxon>Metazoa</taxon>
        <taxon>Chordata</taxon>
        <taxon>Craniata</taxon>
        <taxon>Vertebrata</taxon>
        <taxon>Euteleostomi</taxon>
        <taxon>Actinopterygii</taxon>
        <taxon>Neopterygii</taxon>
        <taxon>Teleostei</taxon>
        <taxon>Neoteleostei</taxon>
        <taxon>Acanthomorphata</taxon>
        <taxon>Eupercaria</taxon>
        <taxon>Spariformes</taxon>
        <taxon>Sparidae</taxon>
        <taxon>Sparus</taxon>
    </lineage>
</organism>
<dbReference type="InParanoid" id="A0A671WB87"/>
<dbReference type="Gene3D" id="1.10.238.10">
    <property type="entry name" value="EF-hand"/>
    <property type="match status" value="1"/>
</dbReference>
<dbReference type="SUPFAM" id="SSF47473">
    <property type="entry name" value="EF-hand"/>
    <property type="match status" value="1"/>
</dbReference>
<evidence type="ECO:0000313" key="2">
    <source>
        <dbReference type="Proteomes" id="UP000472265"/>
    </source>
</evidence>
<evidence type="ECO:0008006" key="3">
    <source>
        <dbReference type="Google" id="ProtNLM"/>
    </source>
</evidence>
<proteinExistence type="predicted"/>
<dbReference type="Ensembl" id="ENSSAUT00010037135.1">
    <property type="protein sequence ID" value="ENSSAUP00010035247.1"/>
    <property type="gene ID" value="ENSSAUG00010014921.1"/>
</dbReference>
<sequence length="49" mass="5504">KTEFPKAGVRNKAEVDNFFSALDNNGYDVVTHQEFITFRAFMTVCCNGA</sequence>
<dbReference type="Proteomes" id="UP000472265">
    <property type="component" value="Chromosome 17"/>
</dbReference>
<name>A0A671WB87_SPAAU</name>
<evidence type="ECO:0000313" key="1">
    <source>
        <dbReference type="Ensembl" id="ENSSAUP00010035247.1"/>
    </source>
</evidence>
<reference evidence="1" key="2">
    <citation type="submission" date="2025-08" db="UniProtKB">
        <authorList>
            <consortium name="Ensembl"/>
        </authorList>
    </citation>
    <scope>IDENTIFICATION</scope>
</reference>
<reference evidence="1" key="1">
    <citation type="submission" date="2021-04" db="EMBL/GenBank/DDBJ databases">
        <authorList>
            <consortium name="Wellcome Sanger Institute Data Sharing"/>
        </authorList>
    </citation>
    <scope>NUCLEOTIDE SEQUENCE [LARGE SCALE GENOMIC DNA]</scope>
</reference>
<accession>A0A671WB87</accession>
<dbReference type="AlphaFoldDB" id="A0A671WB87"/>
<protein>
    <recommendedName>
        <fullName evidence="3">EF-hand domain-containing protein</fullName>
    </recommendedName>
</protein>
<keyword evidence="2" id="KW-1185">Reference proteome</keyword>
<reference evidence="1" key="3">
    <citation type="submission" date="2025-09" db="UniProtKB">
        <authorList>
            <consortium name="Ensembl"/>
        </authorList>
    </citation>
    <scope>IDENTIFICATION</scope>
</reference>
<dbReference type="InterPro" id="IPR011992">
    <property type="entry name" value="EF-hand-dom_pair"/>
</dbReference>